<evidence type="ECO:0000313" key="3">
    <source>
        <dbReference type="Proteomes" id="UP000190541"/>
    </source>
</evidence>
<dbReference type="RefSeq" id="WP_139378680.1">
    <property type="nucleotide sequence ID" value="NZ_FUYS01000006.1"/>
</dbReference>
<feature type="compositionally biased region" description="Basic and acidic residues" evidence="1">
    <location>
        <begin position="21"/>
        <end position="49"/>
    </location>
</feature>
<accession>A0A1T5DAC0</accession>
<keyword evidence="3" id="KW-1185">Reference proteome</keyword>
<name>A0A1T5DAC0_9SPHI</name>
<reference evidence="2 3" key="1">
    <citation type="submission" date="2017-02" db="EMBL/GenBank/DDBJ databases">
        <authorList>
            <person name="Peterson S.W."/>
        </authorList>
    </citation>
    <scope>NUCLEOTIDE SEQUENCE [LARGE SCALE GENOMIC DNA]</scope>
    <source>
        <strain evidence="2 3">DSM 22899</strain>
    </source>
</reference>
<sequence>MTTMIENEKVAHPFEAAEQAKNNERKKSERKTDRLQQNRNQERNHKDLIPKWYTGITKPSCDGMIW</sequence>
<proteinExistence type="predicted"/>
<dbReference type="Proteomes" id="UP000190541">
    <property type="component" value="Unassembled WGS sequence"/>
</dbReference>
<dbReference type="EMBL" id="FUYS01000006">
    <property type="protein sequence ID" value="SKB68551.1"/>
    <property type="molecule type" value="Genomic_DNA"/>
</dbReference>
<dbReference type="OrthoDB" id="9878080at2"/>
<feature type="compositionally biased region" description="Basic and acidic residues" evidence="1">
    <location>
        <begin position="1"/>
        <end position="12"/>
    </location>
</feature>
<feature type="region of interest" description="Disordered" evidence="1">
    <location>
        <begin position="1"/>
        <end position="54"/>
    </location>
</feature>
<evidence type="ECO:0000256" key="1">
    <source>
        <dbReference type="SAM" id="MobiDB-lite"/>
    </source>
</evidence>
<protein>
    <submittedName>
        <fullName evidence="2">Uncharacterized protein</fullName>
    </submittedName>
</protein>
<organism evidence="2 3">
    <name type="scientific">Parapedobacter luteus</name>
    <dbReference type="NCBI Taxonomy" id="623280"/>
    <lineage>
        <taxon>Bacteria</taxon>
        <taxon>Pseudomonadati</taxon>
        <taxon>Bacteroidota</taxon>
        <taxon>Sphingobacteriia</taxon>
        <taxon>Sphingobacteriales</taxon>
        <taxon>Sphingobacteriaceae</taxon>
        <taxon>Parapedobacter</taxon>
    </lineage>
</organism>
<dbReference type="AlphaFoldDB" id="A0A1T5DAC0"/>
<gene>
    <name evidence="2" type="ORF">SAMN05660226_02648</name>
</gene>
<evidence type="ECO:0000313" key="2">
    <source>
        <dbReference type="EMBL" id="SKB68551.1"/>
    </source>
</evidence>
<dbReference type="STRING" id="623280.SAMN05660226_02648"/>